<evidence type="ECO:0000313" key="3">
    <source>
        <dbReference type="Proteomes" id="UP000441717"/>
    </source>
</evidence>
<keyword evidence="1" id="KW-0472">Membrane</keyword>
<gene>
    <name evidence="2" type="ORF">GFC01_07420</name>
</gene>
<evidence type="ECO:0000256" key="1">
    <source>
        <dbReference type="SAM" id="Phobius"/>
    </source>
</evidence>
<organism evidence="2 3">
    <name type="scientific">Desulfofundulus thermobenzoicus</name>
    <dbReference type="NCBI Taxonomy" id="29376"/>
    <lineage>
        <taxon>Bacteria</taxon>
        <taxon>Bacillati</taxon>
        <taxon>Bacillota</taxon>
        <taxon>Clostridia</taxon>
        <taxon>Eubacteriales</taxon>
        <taxon>Peptococcaceae</taxon>
        <taxon>Desulfofundulus</taxon>
    </lineage>
</organism>
<dbReference type="RefSeq" id="WP_152946026.1">
    <property type="nucleotide sequence ID" value="NZ_WHYR01000016.1"/>
</dbReference>
<keyword evidence="1" id="KW-0812">Transmembrane</keyword>
<sequence>MDWKDMQEFWRQHRGKITGVFLGLAFGWFAIIYGIFKAVFVALCVAVGYYVGKRLDERVDFREMLSRLFQER</sequence>
<protein>
    <submittedName>
        <fullName evidence="2">DUF2273 domain-containing protein</fullName>
    </submittedName>
</protein>
<keyword evidence="3" id="KW-1185">Reference proteome</keyword>
<accession>A0A6N7IQA7</accession>
<dbReference type="InterPro" id="IPR018730">
    <property type="entry name" value="DUF2273"/>
</dbReference>
<feature type="transmembrane region" description="Helical" evidence="1">
    <location>
        <begin position="21"/>
        <end position="51"/>
    </location>
</feature>
<dbReference type="AlphaFoldDB" id="A0A6N7IQA7"/>
<dbReference type="EMBL" id="WHYR01000016">
    <property type="protein sequence ID" value="MQL52101.1"/>
    <property type="molecule type" value="Genomic_DNA"/>
</dbReference>
<keyword evidence="1" id="KW-1133">Transmembrane helix</keyword>
<evidence type="ECO:0000313" key="2">
    <source>
        <dbReference type="EMBL" id="MQL52101.1"/>
    </source>
</evidence>
<dbReference type="OrthoDB" id="1727295at2"/>
<comment type="caution">
    <text evidence="2">The sequence shown here is derived from an EMBL/GenBank/DDBJ whole genome shotgun (WGS) entry which is preliminary data.</text>
</comment>
<proteinExistence type="predicted"/>
<reference evidence="2 3" key="1">
    <citation type="submission" date="2019-10" db="EMBL/GenBank/DDBJ databases">
        <title>Comparative genomics of sulfur disproportionating microorganisms.</title>
        <authorList>
            <person name="Ward L.M."/>
            <person name="Bertran E."/>
            <person name="Johnston D."/>
        </authorList>
    </citation>
    <scope>NUCLEOTIDE SEQUENCE [LARGE SCALE GENOMIC DNA]</scope>
    <source>
        <strain evidence="2 3">DSM 14055</strain>
    </source>
</reference>
<dbReference type="Pfam" id="PF10031">
    <property type="entry name" value="DUF2273"/>
    <property type="match status" value="1"/>
</dbReference>
<name>A0A6N7IQA7_9FIRM</name>
<dbReference type="Proteomes" id="UP000441717">
    <property type="component" value="Unassembled WGS sequence"/>
</dbReference>